<comment type="subcellular location">
    <subcellularLocation>
        <location evidence="1">Membrane</location>
        <topology evidence="1">Multi-pass membrane protein</topology>
    </subcellularLocation>
</comment>
<reference evidence="8" key="1">
    <citation type="submission" date="2023-04" db="EMBL/GenBank/DDBJ databases">
        <title>Chromosome-level genome of Chaenocephalus aceratus.</title>
        <authorList>
            <person name="Park H."/>
        </authorList>
    </citation>
    <scope>NUCLEOTIDE SEQUENCE</scope>
    <source>
        <strain evidence="8">DE</strain>
        <tissue evidence="8">Muscle</tissue>
    </source>
</reference>
<keyword evidence="5" id="KW-0472">Membrane</keyword>
<protein>
    <submittedName>
        <fullName evidence="8">Suppressor of tumorigenicity 7 protein like</fullName>
    </submittedName>
</protein>
<keyword evidence="3" id="KW-0812">Transmembrane</keyword>
<sequence length="715" mass="80898">MVLLAHELGLDYAALKKISKVLGIPALHLKAYQRHDKRVTVAEIERGLESLHRTREQVRQAYADPDVAELLREDAEAVINISVSFDGTWQKRGFTSHYGIGVCIDILTGLVRDYEILSSYCHACALKGNAKQEQKITEEEYDSWRQTHSDCARNFAGSSKAMEQESAKRMWARSVNRHQVRYTEMLSDGDSAAFREVVALNPYPGHEVVKLECINHAHKRMVRELAGYNPEDNSFKTPSSGLKIGNSLGVISELIETENLFTVDRDWTLLNFAREFKTIKKFKWKGLITRGATTTLRESKWNAPQILPFTEDVKMLDLHMENVRIVAERMLKLCPSSSNYATLAKVTLVQVIIFNRRREGEVSRMELATFQGRKKAEVNEDMAECLTPLEKQMCDFIRVEIRGKRGRGVPVLLKPSMVTAMELLAGTREMCGINKENIYMFARPGALSAYRGGECIRKFARESGAKQPEMLTSTRLRKHIATMSQVLNLKENEADQLADFLEQMESNDQEDSSDEGEPHEATTEATEEEGHVAPERPSSSSAPHNGVNRGNFKRKWEEVRAVERHMMRFIHTCKVPQKIDCIRCINAESRALKDRNWSGAKNFLCLCTVEPQTGMSGRERQPALYRDVGVAYFALSVLHVFTAIFHLQHWKRVEGNLNLLHCTWEGVLENILSDGTDVATMQSLSAMSLVSLGYKVAQLSHHLTGSEDFGRRGSS</sequence>
<dbReference type="Proteomes" id="UP001228049">
    <property type="component" value="Unassembled WGS sequence"/>
</dbReference>
<dbReference type="GO" id="GO:0016020">
    <property type="term" value="C:membrane"/>
    <property type="evidence" value="ECO:0007669"/>
    <property type="project" value="UniProtKB-SubCell"/>
</dbReference>
<evidence type="ECO:0000259" key="7">
    <source>
        <dbReference type="Pfam" id="PF20700"/>
    </source>
</evidence>
<evidence type="ECO:0000256" key="4">
    <source>
        <dbReference type="ARBA" id="ARBA00022989"/>
    </source>
</evidence>
<evidence type="ECO:0000256" key="3">
    <source>
        <dbReference type="ARBA" id="ARBA00022692"/>
    </source>
</evidence>
<accession>A0AAD9F103</accession>
<feature type="compositionally biased region" description="Basic and acidic residues" evidence="6">
    <location>
        <begin position="516"/>
        <end position="534"/>
    </location>
</feature>
<dbReference type="AlphaFoldDB" id="A0AAD9F103"/>
<dbReference type="InterPro" id="IPR007311">
    <property type="entry name" value="ST7"/>
</dbReference>
<evidence type="ECO:0000256" key="2">
    <source>
        <dbReference type="ARBA" id="ARBA00009751"/>
    </source>
</evidence>
<feature type="region of interest" description="Disordered" evidence="6">
    <location>
        <begin position="505"/>
        <end position="550"/>
    </location>
</feature>
<evidence type="ECO:0000313" key="8">
    <source>
        <dbReference type="EMBL" id="KAK1884737.1"/>
    </source>
</evidence>
<name>A0AAD9F103_DISEL</name>
<evidence type="ECO:0000256" key="1">
    <source>
        <dbReference type="ARBA" id="ARBA00004141"/>
    </source>
</evidence>
<comment type="similarity">
    <text evidence="2">Belongs to the ST7 family.</text>
</comment>
<feature type="domain" description="Mutator-like transposase" evidence="7">
    <location>
        <begin position="7"/>
        <end position="232"/>
    </location>
</feature>
<proteinExistence type="inferred from homology"/>
<feature type="non-terminal residue" evidence="8">
    <location>
        <position position="1"/>
    </location>
</feature>
<dbReference type="EMBL" id="JASDAP010000021">
    <property type="protein sequence ID" value="KAK1884737.1"/>
    <property type="molecule type" value="Genomic_DNA"/>
</dbReference>
<gene>
    <name evidence="8" type="ORF">KUDE01_030935</name>
</gene>
<keyword evidence="4" id="KW-1133">Transmembrane helix</keyword>
<keyword evidence="9" id="KW-1185">Reference proteome</keyword>
<dbReference type="Pfam" id="PF04184">
    <property type="entry name" value="ST7"/>
    <property type="match status" value="1"/>
</dbReference>
<feature type="compositionally biased region" description="Acidic residues" evidence="6">
    <location>
        <begin position="505"/>
        <end position="515"/>
    </location>
</feature>
<organism evidence="8 9">
    <name type="scientific">Dissostichus eleginoides</name>
    <name type="common">Patagonian toothfish</name>
    <name type="synonym">Dissostichus amissus</name>
    <dbReference type="NCBI Taxonomy" id="100907"/>
    <lineage>
        <taxon>Eukaryota</taxon>
        <taxon>Metazoa</taxon>
        <taxon>Chordata</taxon>
        <taxon>Craniata</taxon>
        <taxon>Vertebrata</taxon>
        <taxon>Euteleostomi</taxon>
        <taxon>Actinopterygii</taxon>
        <taxon>Neopterygii</taxon>
        <taxon>Teleostei</taxon>
        <taxon>Neoteleostei</taxon>
        <taxon>Acanthomorphata</taxon>
        <taxon>Eupercaria</taxon>
        <taxon>Perciformes</taxon>
        <taxon>Notothenioidei</taxon>
        <taxon>Nototheniidae</taxon>
        <taxon>Dissostichus</taxon>
    </lineage>
</organism>
<dbReference type="InterPro" id="IPR049012">
    <property type="entry name" value="Mutator_transp_dom"/>
</dbReference>
<evidence type="ECO:0000256" key="5">
    <source>
        <dbReference type="ARBA" id="ARBA00023136"/>
    </source>
</evidence>
<evidence type="ECO:0000313" key="9">
    <source>
        <dbReference type="Proteomes" id="UP001228049"/>
    </source>
</evidence>
<evidence type="ECO:0000256" key="6">
    <source>
        <dbReference type="SAM" id="MobiDB-lite"/>
    </source>
</evidence>
<comment type="caution">
    <text evidence="8">The sequence shown here is derived from an EMBL/GenBank/DDBJ whole genome shotgun (WGS) entry which is preliminary data.</text>
</comment>
<dbReference type="Pfam" id="PF20700">
    <property type="entry name" value="Mutator"/>
    <property type="match status" value="1"/>
</dbReference>
<dbReference type="PANTHER" id="PTHR33480:SF5">
    <property type="entry name" value="SI:DKEY-51D8.9"/>
    <property type="match status" value="1"/>
</dbReference>
<dbReference type="PANTHER" id="PTHR33480">
    <property type="entry name" value="SET DOMAIN-CONTAINING PROTEIN-RELATED"/>
    <property type="match status" value="1"/>
</dbReference>